<dbReference type="AlphaFoldDB" id="A0A8T0IBW2"/>
<evidence type="ECO:0000313" key="3">
    <source>
        <dbReference type="Proteomes" id="UP000822688"/>
    </source>
</evidence>
<evidence type="ECO:0000256" key="1">
    <source>
        <dbReference type="SAM" id="Phobius"/>
    </source>
</evidence>
<protein>
    <submittedName>
        <fullName evidence="2">Uncharacterized protein</fullName>
    </submittedName>
</protein>
<keyword evidence="3" id="KW-1185">Reference proteome</keyword>
<name>A0A8T0IBW2_CERPU</name>
<keyword evidence="1" id="KW-1133">Transmembrane helix</keyword>
<organism evidence="2 3">
    <name type="scientific">Ceratodon purpureus</name>
    <name type="common">Fire moss</name>
    <name type="synonym">Dicranum purpureum</name>
    <dbReference type="NCBI Taxonomy" id="3225"/>
    <lineage>
        <taxon>Eukaryota</taxon>
        <taxon>Viridiplantae</taxon>
        <taxon>Streptophyta</taxon>
        <taxon>Embryophyta</taxon>
        <taxon>Bryophyta</taxon>
        <taxon>Bryophytina</taxon>
        <taxon>Bryopsida</taxon>
        <taxon>Dicranidae</taxon>
        <taxon>Pseudoditrichales</taxon>
        <taxon>Ditrichaceae</taxon>
        <taxon>Ceratodon</taxon>
    </lineage>
</organism>
<keyword evidence="1" id="KW-0472">Membrane</keyword>
<comment type="caution">
    <text evidence="2">The sequence shown here is derived from an EMBL/GenBank/DDBJ whole genome shotgun (WGS) entry which is preliminary data.</text>
</comment>
<dbReference type="EMBL" id="CM026424">
    <property type="protein sequence ID" value="KAG0579908.1"/>
    <property type="molecule type" value="Genomic_DNA"/>
</dbReference>
<proteinExistence type="predicted"/>
<accession>A0A8T0IBW2</accession>
<evidence type="ECO:0000313" key="2">
    <source>
        <dbReference type="EMBL" id="KAG0579908.1"/>
    </source>
</evidence>
<reference evidence="2" key="1">
    <citation type="submission" date="2020-06" db="EMBL/GenBank/DDBJ databases">
        <title>WGS assembly of Ceratodon purpureus strain R40.</title>
        <authorList>
            <person name="Carey S.B."/>
            <person name="Jenkins J."/>
            <person name="Shu S."/>
            <person name="Lovell J.T."/>
            <person name="Sreedasyam A."/>
            <person name="Maumus F."/>
            <person name="Tiley G.P."/>
            <person name="Fernandez-Pozo N."/>
            <person name="Barry K."/>
            <person name="Chen C."/>
            <person name="Wang M."/>
            <person name="Lipzen A."/>
            <person name="Daum C."/>
            <person name="Saski C.A."/>
            <person name="Payton A.C."/>
            <person name="Mcbreen J.C."/>
            <person name="Conrad R.E."/>
            <person name="Kollar L.M."/>
            <person name="Olsson S."/>
            <person name="Huttunen S."/>
            <person name="Landis J.B."/>
            <person name="Wickett N.J."/>
            <person name="Johnson M.G."/>
            <person name="Rensing S.A."/>
            <person name="Grimwood J."/>
            <person name="Schmutz J."/>
            <person name="Mcdaniel S.F."/>
        </authorList>
    </citation>
    <scope>NUCLEOTIDE SEQUENCE</scope>
    <source>
        <strain evidence="2">R40</strain>
    </source>
</reference>
<feature type="transmembrane region" description="Helical" evidence="1">
    <location>
        <begin position="56"/>
        <end position="73"/>
    </location>
</feature>
<keyword evidence="1" id="KW-0812">Transmembrane</keyword>
<sequence length="114" mass="12649">MVDSIFLLSAAFECVEELLVVLINCIHTAPAACHSGSTRSRVLLLKKKEDNSICEFSYLVHVFIIIITFTVLLKIPLKTSMLLVVQVCERVVGTVSNESFSSVLALFSFLFSSY</sequence>
<dbReference type="Proteomes" id="UP000822688">
    <property type="component" value="Chromosome 4"/>
</dbReference>
<gene>
    <name evidence="2" type="ORF">KC19_4G133600</name>
</gene>